<reference evidence="2" key="1">
    <citation type="submission" date="2022-08" db="EMBL/GenBank/DDBJ databases">
        <title>A Global Phylogenomic Analysis of the Shiitake Genus Lentinula.</title>
        <authorList>
            <consortium name="DOE Joint Genome Institute"/>
            <person name="Sierra-Patev S."/>
            <person name="Min B."/>
            <person name="Naranjo-Ortiz M."/>
            <person name="Looney B."/>
            <person name="Konkel Z."/>
            <person name="Slot J.C."/>
            <person name="Sakamoto Y."/>
            <person name="Steenwyk J.L."/>
            <person name="Rokas A."/>
            <person name="Carro J."/>
            <person name="Camarero S."/>
            <person name="Ferreira P."/>
            <person name="Molpeceres G."/>
            <person name="Ruiz-Duenas F.J."/>
            <person name="Serrano A."/>
            <person name="Henrissat B."/>
            <person name="Drula E."/>
            <person name="Hughes K.W."/>
            <person name="Mata J.L."/>
            <person name="Ishikawa N.K."/>
            <person name="Vargas-Isla R."/>
            <person name="Ushijima S."/>
            <person name="Smith C.A."/>
            <person name="Ahrendt S."/>
            <person name="Andreopoulos W."/>
            <person name="He G."/>
            <person name="Labutti K."/>
            <person name="Lipzen A."/>
            <person name="Ng V."/>
            <person name="Riley R."/>
            <person name="Sandor L."/>
            <person name="Barry K."/>
            <person name="Martinez A.T."/>
            <person name="Xiao Y."/>
            <person name="Gibbons J.G."/>
            <person name="Terashima K."/>
            <person name="Grigoriev I.V."/>
            <person name="Hibbett D.S."/>
        </authorList>
    </citation>
    <scope>NUCLEOTIDE SEQUENCE</scope>
    <source>
        <strain evidence="2">JLM2183</strain>
    </source>
</reference>
<evidence type="ECO:0000313" key="2">
    <source>
        <dbReference type="EMBL" id="KAJ4483694.1"/>
    </source>
</evidence>
<feature type="region of interest" description="Disordered" evidence="1">
    <location>
        <begin position="621"/>
        <end position="707"/>
    </location>
</feature>
<dbReference type="OrthoDB" id="3260792at2759"/>
<feature type="compositionally biased region" description="Acidic residues" evidence="1">
    <location>
        <begin position="88"/>
        <end position="100"/>
    </location>
</feature>
<accession>A0A9W9DSL6</accession>
<feature type="compositionally biased region" description="Polar residues" evidence="1">
    <location>
        <begin position="666"/>
        <end position="687"/>
    </location>
</feature>
<feature type="compositionally biased region" description="Polar residues" evidence="1">
    <location>
        <begin position="695"/>
        <end position="707"/>
    </location>
</feature>
<organism evidence="2 3">
    <name type="scientific">Lentinula aciculospora</name>
    <dbReference type="NCBI Taxonomy" id="153920"/>
    <lineage>
        <taxon>Eukaryota</taxon>
        <taxon>Fungi</taxon>
        <taxon>Dikarya</taxon>
        <taxon>Basidiomycota</taxon>
        <taxon>Agaricomycotina</taxon>
        <taxon>Agaricomycetes</taxon>
        <taxon>Agaricomycetidae</taxon>
        <taxon>Agaricales</taxon>
        <taxon>Marasmiineae</taxon>
        <taxon>Omphalotaceae</taxon>
        <taxon>Lentinula</taxon>
    </lineage>
</organism>
<feature type="region of interest" description="Disordered" evidence="1">
    <location>
        <begin position="31"/>
        <end position="50"/>
    </location>
</feature>
<comment type="caution">
    <text evidence="2">The sequence shown here is derived from an EMBL/GenBank/DDBJ whole genome shotgun (WGS) entry which is preliminary data.</text>
</comment>
<dbReference type="Proteomes" id="UP001150266">
    <property type="component" value="Unassembled WGS sequence"/>
</dbReference>
<dbReference type="AlphaFoldDB" id="A0A9W9DSL6"/>
<evidence type="ECO:0000313" key="3">
    <source>
        <dbReference type="Proteomes" id="UP001150266"/>
    </source>
</evidence>
<protein>
    <submittedName>
        <fullName evidence="2">Uncharacterized protein</fullName>
    </submittedName>
</protein>
<name>A0A9W9DSL6_9AGAR</name>
<dbReference type="EMBL" id="JAOTPV010000004">
    <property type="protein sequence ID" value="KAJ4483694.1"/>
    <property type="molecule type" value="Genomic_DNA"/>
</dbReference>
<keyword evidence="3" id="KW-1185">Reference proteome</keyword>
<feature type="region of interest" description="Disordered" evidence="1">
    <location>
        <begin position="80"/>
        <end position="100"/>
    </location>
</feature>
<evidence type="ECO:0000256" key="1">
    <source>
        <dbReference type="SAM" id="MobiDB-lite"/>
    </source>
</evidence>
<feature type="region of interest" description="Disordered" evidence="1">
    <location>
        <begin position="555"/>
        <end position="591"/>
    </location>
</feature>
<gene>
    <name evidence="2" type="ORF">J3R30DRAFT_3450867</name>
</gene>
<proteinExistence type="predicted"/>
<feature type="compositionally biased region" description="Polar residues" evidence="1">
    <location>
        <begin position="621"/>
        <end position="636"/>
    </location>
</feature>
<sequence length="707" mass="77560">MLPTSAPPGLEIPCNSVLGRPITLSPDRMAIGHRRNTSTGSVYSDDSDDTIDISDFDNDNDCEGQMIGFPLARMIQYDSLPSERDSVSEDEENESEGDDNELAALYRACMAARLESNHNSEDAGSESSDTSSVAWDNVDFEQLTDSLPEKYANNSEQAYVQLHPSLHQVLSAPLALQTLRLPGNSTPEDEDNSDSSILLLFLALNAPELRSDPWNPVPRILRAVERICGDHSGVGSTGSTVYLFHPPLVPLTQESEVELDKQTLYQGTVAQWIDFLRQVIEGLAFLHENGVVWGGFDAIKPLPCFITTPSRPPGLDSAEAKEAEMFMMDISSDPDAFVSSPKWTFDRSRYPVKYYFTNFRRARQISPPSIFNSASSSSLPFTQDVQSCGKWLEALVKDIHSLNGSLIPLTQAMTSGTFTADGARKLFEARVRSLNLTRDKSLWDNQVASVRWRPVMQPLKPSETEFKDRLDAKRANTFDVACSVPSRPGIGASRTSVTEATSVITKPITAIKMSLRPPGFITRSKSNPIPAPQENTRRGIFGDLSFAKTFTEEPISIQSEIMKDTESESKTTPTTITSPAPPSPLSFLNSSANSQLHHAKVSSSPVFNIPSLVIFPSSSPLTSLPEFSSPQQTEQPQHSRHHQQSTISQAQRKRRTTALGTGIFSRKTSQYAPSLGNLGSSNPTSLSRIGRSISMPVTVSSRVDTQP</sequence>